<feature type="region of interest" description="Disordered" evidence="1">
    <location>
        <begin position="794"/>
        <end position="861"/>
    </location>
</feature>
<feature type="compositionally biased region" description="Basic and acidic residues" evidence="1">
    <location>
        <begin position="428"/>
        <end position="445"/>
    </location>
</feature>
<reference evidence="2 3" key="1">
    <citation type="submission" date="2024-02" db="EMBL/GenBank/DDBJ databases">
        <authorList>
            <person name="Chen Y."/>
            <person name="Shah S."/>
            <person name="Dougan E. K."/>
            <person name="Thang M."/>
            <person name="Chan C."/>
        </authorList>
    </citation>
    <scope>NUCLEOTIDE SEQUENCE [LARGE SCALE GENOMIC DNA]</scope>
</reference>
<feature type="compositionally biased region" description="Low complexity" evidence="1">
    <location>
        <begin position="813"/>
        <end position="841"/>
    </location>
</feature>
<accession>A0ABP0ING1</accession>
<dbReference type="InterPro" id="IPR036957">
    <property type="entry name" value="Znf_PARP_sf"/>
</dbReference>
<dbReference type="Proteomes" id="UP001642484">
    <property type="component" value="Unassembled WGS sequence"/>
</dbReference>
<name>A0ABP0ING1_9DINO</name>
<dbReference type="SUPFAM" id="SSF47095">
    <property type="entry name" value="HMG-box"/>
    <property type="match status" value="1"/>
</dbReference>
<dbReference type="SUPFAM" id="SSF57716">
    <property type="entry name" value="Glucocorticoid receptor-like (DNA-binding domain)"/>
    <property type="match status" value="1"/>
</dbReference>
<dbReference type="InterPro" id="IPR036910">
    <property type="entry name" value="HMG_box_dom_sf"/>
</dbReference>
<organism evidence="2 3">
    <name type="scientific">Durusdinium trenchii</name>
    <dbReference type="NCBI Taxonomy" id="1381693"/>
    <lineage>
        <taxon>Eukaryota</taxon>
        <taxon>Sar</taxon>
        <taxon>Alveolata</taxon>
        <taxon>Dinophyceae</taxon>
        <taxon>Suessiales</taxon>
        <taxon>Symbiodiniaceae</taxon>
        <taxon>Durusdinium</taxon>
    </lineage>
</organism>
<dbReference type="CDD" id="cd00084">
    <property type="entry name" value="HMG-box_SF"/>
    <property type="match status" value="1"/>
</dbReference>
<gene>
    <name evidence="2" type="ORF">CCMP2556_LOCUS7056</name>
</gene>
<dbReference type="Gene3D" id="3.30.1740.10">
    <property type="entry name" value="Zinc finger, PARP-type"/>
    <property type="match status" value="1"/>
</dbReference>
<dbReference type="EMBL" id="CAXAMN010003113">
    <property type="protein sequence ID" value="CAK9002905.1"/>
    <property type="molecule type" value="Genomic_DNA"/>
</dbReference>
<evidence type="ECO:0000313" key="2">
    <source>
        <dbReference type="EMBL" id="CAK9002905.1"/>
    </source>
</evidence>
<comment type="caution">
    <text evidence="2">The sequence shown here is derived from an EMBL/GenBank/DDBJ whole genome shotgun (WGS) entry which is preliminary data.</text>
</comment>
<keyword evidence="3" id="KW-1185">Reference proteome</keyword>
<dbReference type="Gene3D" id="1.10.30.10">
    <property type="entry name" value="High mobility group box domain"/>
    <property type="match status" value="1"/>
</dbReference>
<feature type="region of interest" description="Disordered" evidence="1">
    <location>
        <begin position="418"/>
        <end position="445"/>
    </location>
</feature>
<evidence type="ECO:0000313" key="3">
    <source>
        <dbReference type="Proteomes" id="UP001642484"/>
    </source>
</evidence>
<protein>
    <submittedName>
        <fullName evidence="2">Uncharacterized protein</fullName>
    </submittedName>
</protein>
<evidence type="ECO:0000256" key="1">
    <source>
        <dbReference type="SAM" id="MobiDB-lite"/>
    </source>
</evidence>
<sequence length="1006" mass="112681">MLRFCNGDTRNDIIIHWCVGDCCNSDVDSVNKLVKKVLVFFCNGFPLPLLYRFKHYSPASAYMKVGTAFHNILGRTFLQLHSGHDEADENLSSMIDVILTDTSRKVPKCEPGELSQQDLQIAISDFMDADTNYAAKNSVRKRLICEELSSPDFHKNVYVIDSLLQPFELGINYCFARTAILHELTALGSDHPRHNDLLQQSRGKFLHVVRGDLGRDVIQGFMQNLKYKLHDAIEIGLGGDVEASYLQNVFSLIIVCSTDSWRRLIYVFDQPPFSLFRTVGVSTEDFVEAWSGLHDKFQSCTSCVDPTFTAVLLKAFPRLFSDSSQGEQEAVQKQVQDLLLDISGWCPLTSDLCEIRNGNIQWLTSRRGNTHLKGTETSIEESLLQQLINTHEWAQHVLEPDTMPTRLTASSIRKMVGTKSSNQFTKSVGKDVRSRTSTEIQTEKEARLHESQRRKVRALSGWNIFQKHKLQEQGLVDPLTYKKRVKELSHEWAQLSETEKEAFKLQAAHEQSLREKLAVTPLITKAQKQSASMPDSATAIKGLEEQIGRKGCKLLSSRRLCLNEALHRESGVWQSETRLDDSDGAFKADLIDLTTSDEVVQHFLQDTILQQPTCTDASQLCQLPDQCLEICGSNPQAQSIKTLVQNFQDALKKYKLLPGALLSFHTDFCHRTATCFLGVTLQKPKMQTLMYAEINNAGRVNFIYKDGVPVFGTTAELFALFLQDLSSSVAPEQDICLKVDVCEYNVTWVDGHQLVASSDSVSGSFDISLDRTVHRKRKLPGKLPFGFKLRKNKKRLKGKESGKKIRSSKKIKQAAQPDSQQSQDLINNSSDENNSNTDSVSGSAASPSVDEDDPQSFLNAESEPIDPISDVVAHEEQACRTLQSEIQESVQARAEVGEAYASGKAMPKTTFFSRELGLDGGGLAASGRSMCLQCKAVIRKGEVRFSWYWNQLRPHAWLHSHCLVPITESTGLKERTVTKLMELSQESSDCPATVREKATSILKVYS</sequence>
<proteinExistence type="predicted"/>